<keyword evidence="4" id="KW-0378">Hydrolase</keyword>
<dbReference type="SMART" id="SM01232">
    <property type="entry name" value="H2TH"/>
    <property type="match status" value="1"/>
</dbReference>
<evidence type="ECO:0000256" key="5">
    <source>
        <dbReference type="ARBA" id="ARBA00023125"/>
    </source>
</evidence>
<comment type="similarity">
    <text evidence="2">Belongs to the FPG family.</text>
</comment>
<dbReference type="GO" id="GO:0008534">
    <property type="term" value="F:oxidized purine nucleobase lesion DNA N-glycosylase activity"/>
    <property type="evidence" value="ECO:0007669"/>
    <property type="project" value="UniProtKB-EC"/>
</dbReference>
<dbReference type="SUPFAM" id="SSF46946">
    <property type="entry name" value="S13-like H2TH domain"/>
    <property type="match status" value="1"/>
</dbReference>
<dbReference type="EMBL" id="JAUKTV010000003">
    <property type="protein sequence ID" value="KAK0742309.1"/>
    <property type="molecule type" value="Genomic_DNA"/>
</dbReference>
<dbReference type="PANTHER" id="PTHR22993">
    <property type="entry name" value="FORMAMIDOPYRIMIDINE-DNA GLYCOSYLASE"/>
    <property type="match status" value="1"/>
</dbReference>
<dbReference type="GO" id="GO:0008270">
    <property type="term" value="F:zinc ion binding"/>
    <property type="evidence" value="ECO:0007669"/>
    <property type="project" value="InterPro"/>
</dbReference>
<keyword evidence="5" id="KW-0238">DNA-binding</keyword>
<evidence type="ECO:0000259" key="11">
    <source>
        <dbReference type="PROSITE" id="PS51068"/>
    </source>
</evidence>
<dbReference type="Gene3D" id="1.10.8.50">
    <property type="match status" value="1"/>
</dbReference>
<dbReference type="Proteomes" id="UP001172159">
    <property type="component" value="Unassembled WGS sequence"/>
</dbReference>
<protein>
    <submittedName>
        <fullName evidence="12">Formamidopyrimidine-DNA glycosylase lyase mutM</fullName>
    </submittedName>
</protein>
<evidence type="ECO:0000256" key="7">
    <source>
        <dbReference type="ARBA" id="ARBA00023239"/>
    </source>
</evidence>
<dbReference type="InterPro" id="IPR012319">
    <property type="entry name" value="FPG_cat"/>
</dbReference>
<evidence type="ECO:0000256" key="1">
    <source>
        <dbReference type="ARBA" id="ARBA00001668"/>
    </source>
</evidence>
<dbReference type="SMART" id="SM00898">
    <property type="entry name" value="Fapy_DNA_glyco"/>
    <property type="match status" value="1"/>
</dbReference>
<dbReference type="GO" id="GO:0003684">
    <property type="term" value="F:damaged DNA binding"/>
    <property type="evidence" value="ECO:0007669"/>
    <property type="project" value="InterPro"/>
</dbReference>
<feature type="region of interest" description="Disordered" evidence="10">
    <location>
        <begin position="293"/>
        <end position="456"/>
    </location>
</feature>
<keyword evidence="3" id="KW-0227">DNA damage</keyword>
<proteinExistence type="inferred from homology"/>
<evidence type="ECO:0000256" key="4">
    <source>
        <dbReference type="ARBA" id="ARBA00022801"/>
    </source>
</evidence>
<name>A0AA40EMZ4_9PEZI</name>
<dbReference type="CDD" id="cd08972">
    <property type="entry name" value="PF_Nei_N"/>
    <property type="match status" value="1"/>
</dbReference>
<comment type="caution">
    <text evidence="12">The sequence shown here is derived from an EMBL/GenBank/DDBJ whole genome shotgun (WGS) entry which is preliminary data.</text>
</comment>
<evidence type="ECO:0000313" key="13">
    <source>
        <dbReference type="Proteomes" id="UP001172159"/>
    </source>
</evidence>
<evidence type="ECO:0000256" key="3">
    <source>
        <dbReference type="ARBA" id="ARBA00022763"/>
    </source>
</evidence>
<dbReference type="InterPro" id="IPR035937">
    <property type="entry name" value="FPG_N"/>
</dbReference>
<dbReference type="GO" id="GO:0003906">
    <property type="term" value="F:DNA-(apurinic or apyrimidinic site) endonuclease activity"/>
    <property type="evidence" value="ECO:0007669"/>
    <property type="project" value="InterPro"/>
</dbReference>
<dbReference type="GO" id="GO:0005634">
    <property type="term" value="C:nucleus"/>
    <property type="evidence" value="ECO:0007669"/>
    <property type="project" value="TreeGrafter"/>
</dbReference>
<dbReference type="AlphaFoldDB" id="A0AA40EMZ4"/>
<evidence type="ECO:0000256" key="8">
    <source>
        <dbReference type="ARBA" id="ARBA00023268"/>
    </source>
</evidence>
<accession>A0AA40EMZ4</accession>
<evidence type="ECO:0000256" key="9">
    <source>
        <dbReference type="ARBA" id="ARBA00023295"/>
    </source>
</evidence>
<reference evidence="12" key="1">
    <citation type="submission" date="2023-06" db="EMBL/GenBank/DDBJ databases">
        <title>Genome-scale phylogeny and comparative genomics of the fungal order Sordariales.</title>
        <authorList>
            <consortium name="Lawrence Berkeley National Laboratory"/>
            <person name="Hensen N."/>
            <person name="Bonometti L."/>
            <person name="Westerberg I."/>
            <person name="Brannstrom I.O."/>
            <person name="Guillou S."/>
            <person name="Cros-Aarteil S."/>
            <person name="Calhoun S."/>
            <person name="Haridas S."/>
            <person name="Kuo A."/>
            <person name="Mondo S."/>
            <person name="Pangilinan J."/>
            <person name="Riley R."/>
            <person name="Labutti K."/>
            <person name="Andreopoulos B."/>
            <person name="Lipzen A."/>
            <person name="Chen C."/>
            <person name="Yanf M."/>
            <person name="Daum C."/>
            <person name="Ng V."/>
            <person name="Clum A."/>
            <person name="Steindorff A."/>
            <person name="Ohm R."/>
            <person name="Martin F."/>
            <person name="Silar P."/>
            <person name="Natvig D."/>
            <person name="Lalanne C."/>
            <person name="Gautier V."/>
            <person name="Ament-Velasquez S.L."/>
            <person name="Kruys A."/>
            <person name="Hutchinson M.I."/>
            <person name="Powell A.J."/>
            <person name="Barry K."/>
            <person name="Miller A.N."/>
            <person name="Grigoriev I.V."/>
            <person name="Debuchy R."/>
            <person name="Gladieux P."/>
            <person name="Thoren M.H."/>
            <person name="Johannesson H."/>
        </authorList>
    </citation>
    <scope>NUCLEOTIDE SEQUENCE</scope>
    <source>
        <strain evidence="12">CBS 540.89</strain>
    </source>
</reference>
<gene>
    <name evidence="12" type="ORF">B0T21DRAFT_409133</name>
</gene>
<comment type="catalytic activity">
    <reaction evidence="1">
        <text>Hydrolysis of DNA containing ring-opened 7-methylguanine residues, releasing 2,6-diamino-4-hydroxy-5-(N-methyl)formamidopyrimidine.</text>
        <dbReference type="EC" id="3.2.2.23"/>
    </reaction>
</comment>
<organism evidence="12 13">
    <name type="scientific">Apiosordaria backusii</name>
    <dbReference type="NCBI Taxonomy" id="314023"/>
    <lineage>
        <taxon>Eukaryota</taxon>
        <taxon>Fungi</taxon>
        <taxon>Dikarya</taxon>
        <taxon>Ascomycota</taxon>
        <taxon>Pezizomycotina</taxon>
        <taxon>Sordariomycetes</taxon>
        <taxon>Sordariomycetidae</taxon>
        <taxon>Sordariales</taxon>
        <taxon>Lasiosphaeriaceae</taxon>
        <taxon>Apiosordaria</taxon>
    </lineage>
</organism>
<feature type="compositionally biased region" description="Basic and acidic residues" evidence="10">
    <location>
        <begin position="427"/>
        <end position="436"/>
    </location>
</feature>
<evidence type="ECO:0000256" key="2">
    <source>
        <dbReference type="ARBA" id="ARBA00009409"/>
    </source>
</evidence>
<dbReference type="Gene3D" id="3.20.190.10">
    <property type="entry name" value="MutM-like, N-terminal"/>
    <property type="match status" value="1"/>
</dbReference>
<dbReference type="InterPro" id="IPR010979">
    <property type="entry name" value="Ribosomal_uS13-like_H2TH"/>
</dbReference>
<keyword evidence="6" id="KW-0234">DNA repair</keyword>
<evidence type="ECO:0000313" key="12">
    <source>
        <dbReference type="EMBL" id="KAK0742309.1"/>
    </source>
</evidence>
<dbReference type="PANTHER" id="PTHR22993:SF9">
    <property type="entry name" value="FORMAMIDOPYRIMIDINE-DNA GLYCOSYLASE"/>
    <property type="match status" value="1"/>
</dbReference>
<keyword evidence="13" id="KW-1185">Reference proteome</keyword>
<sequence>MPEIAEVARIVHFLRLHLVGKIIKSASAIDDANVFGKVGTTGAQVAAALTGRKVVSSGSQGKLFWITLDKPPHLVMHFGMTGWISIRGQRTEYSSLYRDTEAGKEEWPPKFWKFHLVTTSNPPVEVAFKDTRRFGRVRLVDCPGDSIRQFSPLVENGPDPVVDTDRFTLSYFTSKCRARRVPIKALLLDQTVISGIGNWVADEVLFQSRLHPEQVCNSFTDDQVKTLFEVIRYVCQTAVDKLGDSHQFPSDWLFKHRWGKGGKATSLPNGEPLTFLTVGGRTSCFAPGLQKKTGQITEGAKEVAADDIQKPPTKSKRAAKKEEDEPAKSTSRKRKAEEDTNSPFFDEKPQPKTRRGRTAIKAENDDNKDNVIKAEDEPAPPTKKFTNRRGKAVKTEADDDEFFKQDGTVPDKPKPRARRGTTAAAVKAEKGTKDDPVEVDAMPTSRRRSTRPSGVY</sequence>
<dbReference type="SUPFAM" id="SSF81624">
    <property type="entry name" value="N-terminal domain of MutM-like DNA repair proteins"/>
    <property type="match status" value="1"/>
</dbReference>
<dbReference type="PROSITE" id="PS51068">
    <property type="entry name" value="FPG_CAT"/>
    <property type="match status" value="1"/>
</dbReference>
<dbReference type="GO" id="GO:0016829">
    <property type="term" value="F:lyase activity"/>
    <property type="evidence" value="ECO:0007669"/>
    <property type="project" value="UniProtKB-KW"/>
</dbReference>
<keyword evidence="9" id="KW-0326">Glycosidase</keyword>
<dbReference type="InterPro" id="IPR015886">
    <property type="entry name" value="H2TH_FPG"/>
</dbReference>
<dbReference type="Pfam" id="PF06831">
    <property type="entry name" value="H2TH"/>
    <property type="match status" value="1"/>
</dbReference>
<evidence type="ECO:0000256" key="10">
    <source>
        <dbReference type="SAM" id="MobiDB-lite"/>
    </source>
</evidence>
<dbReference type="GO" id="GO:0006284">
    <property type="term" value="P:base-excision repair"/>
    <property type="evidence" value="ECO:0007669"/>
    <property type="project" value="InterPro"/>
</dbReference>
<keyword evidence="8" id="KW-0511">Multifunctional enzyme</keyword>
<dbReference type="FunFam" id="1.10.8.50:FF:000009">
    <property type="entry name" value="Formamidopyrimidine-DNA glycosylase"/>
    <property type="match status" value="1"/>
</dbReference>
<feature type="domain" description="Formamidopyrimidine-DNA glycosylase catalytic" evidence="11">
    <location>
        <begin position="2"/>
        <end position="135"/>
    </location>
</feature>
<feature type="compositionally biased region" description="Basic and acidic residues" evidence="10">
    <location>
        <begin position="360"/>
        <end position="376"/>
    </location>
</feature>
<dbReference type="Pfam" id="PF01149">
    <property type="entry name" value="Fapy_DNA_glyco"/>
    <property type="match status" value="1"/>
</dbReference>
<feature type="compositionally biased region" description="Basic and acidic residues" evidence="10">
    <location>
        <begin position="299"/>
        <end position="309"/>
    </location>
</feature>
<evidence type="ECO:0000256" key="6">
    <source>
        <dbReference type="ARBA" id="ARBA00023204"/>
    </source>
</evidence>
<keyword evidence="7 12" id="KW-0456">Lyase</keyword>